<dbReference type="EMBL" id="JAGFBS010000013">
    <property type="protein sequence ID" value="KAG6376005.1"/>
    <property type="molecule type" value="Genomic_DNA"/>
</dbReference>
<proteinExistence type="predicted"/>
<keyword evidence="2" id="KW-1185">Reference proteome</keyword>
<evidence type="ECO:0008006" key="3">
    <source>
        <dbReference type="Google" id="ProtNLM"/>
    </source>
</evidence>
<reference evidence="1" key="1">
    <citation type="submission" date="2021-03" db="EMBL/GenBank/DDBJ databases">
        <title>Evolutionary innovations through gain and loss of genes in the ectomycorrhizal Boletales.</title>
        <authorList>
            <person name="Wu G."/>
            <person name="Miyauchi S."/>
            <person name="Morin E."/>
            <person name="Yang Z.-L."/>
            <person name="Xu J."/>
            <person name="Martin F.M."/>
        </authorList>
    </citation>
    <scope>NUCLEOTIDE SEQUENCE</scope>
    <source>
        <strain evidence="1">BR01</strain>
    </source>
</reference>
<sequence>MPHTCNECGLDFDNKVLHNMHWKKCVKCVSFVAYNGQQITITCHTNGTFWCYCSHDKCPKSVGFATVDTLQKHIKTTWLGPENTIHF</sequence>
<evidence type="ECO:0000313" key="1">
    <source>
        <dbReference type="EMBL" id="KAG6376005.1"/>
    </source>
</evidence>
<name>A0A8I2YQ38_9AGAM</name>
<evidence type="ECO:0000313" key="2">
    <source>
        <dbReference type="Proteomes" id="UP000683000"/>
    </source>
</evidence>
<protein>
    <recommendedName>
        <fullName evidence="3">C2H2-type domain-containing protein</fullName>
    </recommendedName>
</protein>
<gene>
    <name evidence="1" type="ORF">JVT61DRAFT_2890</name>
</gene>
<comment type="caution">
    <text evidence="1">The sequence shown here is derived from an EMBL/GenBank/DDBJ whole genome shotgun (WGS) entry which is preliminary data.</text>
</comment>
<dbReference type="OrthoDB" id="2680726at2759"/>
<dbReference type="AlphaFoldDB" id="A0A8I2YQ38"/>
<dbReference type="Proteomes" id="UP000683000">
    <property type="component" value="Unassembled WGS sequence"/>
</dbReference>
<organism evidence="1 2">
    <name type="scientific">Boletus reticuloceps</name>
    <dbReference type="NCBI Taxonomy" id="495285"/>
    <lineage>
        <taxon>Eukaryota</taxon>
        <taxon>Fungi</taxon>
        <taxon>Dikarya</taxon>
        <taxon>Basidiomycota</taxon>
        <taxon>Agaricomycotina</taxon>
        <taxon>Agaricomycetes</taxon>
        <taxon>Agaricomycetidae</taxon>
        <taxon>Boletales</taxon>
        <taxon>Boletineae</taxon>
        <taxon>Boletaceae</taxon>
        <taxon>Boletoideae</taxon>
        <taxon>Boletus</taxon>
    </lineage>
</organism>
<accession>A0A8I2YQ38</accession>